<reference evidence="1" key="2">
    <citation type="submission" date="2023-05" db="EMBL/GenBank/DDBJ databases">
        <authorList>
            <person name="Fouks B."/>
        </authorList>
    </citation>
    <scope>NUCLEOTIDE SEQUENCE</scope>
    <source>
        <strain evidence="1">Stay&amp;Tobe</strain>
        <tissue evidence="1">Testes</tissue>
    </source>
</reference>
<evidence type="ECO:0000313" key="1">
    <source>
        <dbReference type="EMBL" id="KAJ9574942.1"/>
    </source>
</evidence>
<reference evidence="1" key="1">
    <citation type="journal article" date="2023" name="IScience">
        <title>Live-bearing cockroach genome reveals convergent evolutionary mechanisms linked to viviparity in insects and beyond.</title>
        <authorList>
            <person name="Fouks B."/>
            <person name="Harrison M.C."/>
            <person name="Mikhailova A.A."/>
            <person name="Marchal E."/>
            <person name="English S."/>
            <person name="Carruthers M."/>
            <person name="Jennings E.C."/>
            <person name="Chiamaka E.L."/>
            <person name="Frigard R.A."/>
            <person name="Pippel M."/>
            <person name="Attardo G.M."/>
            <person name="Benoit J.B."/>
            <person name="Bornberg-Bauer E."/>
            <person name="Tobe S.S."/>
        </authorList>
    </citation>
    <scope>NUCLEOTIDE SEQUENCE</scope>
    <source>
        <strain evidence="1">Stay&amp;Tobe</strain>
    </source>
</reference>
<comment type="caution">
    <text evidence="1">The sequence shown here is derived from an EMBL/GenBank/DDBJ whole genome shotgun (WGS) entry which is preliminary data.</text>
</comment>
<dbReference type="AlphaFoldDB" id="A0AAD7Z725"/>
<gene>
    <name evidence="1" type="ORF">L9F63_007908</name>
</gene>
<evidence type="ECO:0000313" key="2">
    <source>
        <dbReference type="Proteomes" id="UP001233999"/>
    </source>
</evidence>
<feature type="non-terminal residue" evidence="1">
    <location>
        <position position="87"/>
    </location>
</feature>
<dbReference type="EMBL" id="JASPKZ010010252">
    <property type="protein sequence ID" value="KAJ9574942.1"/>
    <property type="molecule type" value="Genomic_DNA"/>
</dbReference>
<name>A0AAD7Z725_DIPPU</name>
<proteinExistence type="predicted"/>
<sequence>FLAFHGHLLVNPTRFEDTVSIGEHEYVFWTTCKGISRHHNVSSRRVAPRATFKFAVLQSSSRSITPIWFPSLCMVSNSKNSFLENIL</sequence>
<dbReference type="Proteomes" id="UP001233999">
    <property type="component" value="Unassembled WGS sequence"/>
</dbReference>
<accession>A0AAD7Z725</accession>
<organism evidence="1 2">
    <name type="scientific">Diploptera punctata</name>
    <name type="common">Pacific beetle cockroach</name>
    <dbReference type="NCBI Taxonomy" id="6984"/>
    <lineage>
        <taxon>Eukaryota</taxon>
        <taxon>Metazoa</taxon>
        <taxon>Ecdysozoa</taxon>
        <taxon>Arthropoda</taxon>
        <taxon>Hexapoda</taxon>
        <taxon>Insecta</taxon>
        <taxon>Pterygota</taxon>
        <taxon>Neoptera</taxon>
        <taxon>Polyneoptera</taxon>
        <taxon>Dictyoptera</taxon>
        <taxon>Blattodea</taxon>
        <taxon>Blaberoidea</taxon>
        <taxon>Blaberidae</taxon>
        <taxon>Diplopterinae</taxon>
        <taxon>Diploptera</taxon>
    </lineage>
</organism>
<protein>
    <submittedName>
        <fullName evidence="1">Uncharacterized protein</fullName>
    </submittedName>
</protein>
<feature type="non-terminal residue" evidence="1">
    <location>
        <position position="1"/>
    </location>
</feature>
<keyword evidence="2" id="KW-1185">Reference proteome</keyword>